<evidence type="ECO:0000256" key="5">
    <source>
        <dbReference type="ARBA" id="ARBA00023110"/>
    </source>
</evidence>
<keyword evidence="6" id="KW-0143">Chaperone</keyword>
<dbReference type="SUPFAM" id="SSF54534">
    <property type="entry name" value="FKBP-like"/>
    <property type="match status" value="1"/>
</dbReference>
<dbReference type="KEGG" id="sde:Sde_0536"/>
<keyword evidence="7 9" id="KW-0413">Isomerase</keyword>
<dbReference type="GO" id="GO:0005737">
    <property type="term" value="C:cytoplasm"/>
    <property type="evidence" value="ECO:0007669"/>
    <property type="project" value="UniProtKB-SubCell"/>
</dbReference>
<dbReference type="InterPro" id="IPR001179">
    <property type="entry name" value="PPIase_FKBP_dom"/>
</dbReference>
<dbReference type="AlphaFoldDB" id="Q21NC9"/>
<dbReference type="EC" id="5.2.1.8" evidence="10"/>
<dbReference type="PANTHER" id="PTHR47861">
    <property type="entry name" value="FKBP-TYPE PEPTIDYL-PROLYL CIS-TRANS ISOMERASE SLYD"/>
    <property type="match status" value="1"/>
</dbReference>
<sequence length="173" mass="18961">MPAKLHEHVSIPMIVEKDTVVSFHYTLKESGGAELESNKDGLPMAYLHGHGNILTALEEALVGMSEGEQKHITLSPEQAYGARRENAQQRVPIKHLVGKYKRLQPGMVVRVNTEKGTVNGRVIKVGKFNVDLDMNHPFAGITLEFDVTIDSIRAASDDEIAHGHAHGPGGHHH</sequence>
<evidence type="ECO:0000256" key="10">
    <source>
        <dbReference type="RuleBase" id="RU003915"/>
    </source>
</evidence>
<dbReference type="GO" id="GO:0042026">
    <property type="term" value="P:protein refolding"/>
    <property type="evidence" value="ECO:0007669"/>
    <property type="project" value="UniProtKB-ARBA"/>
</dbReference>
<dbReference type="GO" id="GO:0003755">
    <property type="term" value="F:peptidyl-prolyl cis-trans isomerase activity"/>
    <property type="evidence" value="ECO:0007669"/>
    <property type="project" value="UniProtKB-UniRule"/>
</dbReference>
<comment type="subcellular location">
    <subcellularLocation>
        <location evidence="2">Cytoplasm</location>
    </subcellularLocation>
</comment>
<evidence type="ECO:0000256" key="4">
    <source>
        <dbReference type="ARBA" id="ARBA00022490"/>
    </source>
</evidence>
<evidence type="ECO:0000256" key="2">
    <source>
        <dbReference type="ARBA" id="ARBA00004496"/>
    </source>
</evidence>
<keyword evidence="4" id="KW-0963">Cytoplasm</keyword>
<keyword evidence="5 9" id="KW-0697">Rotamase</keyword>
<name>Q21NC9_SACD2</name>
<accession>Q21NC9</accession>
<feature type="domain" description="PPIase FKBP-type" evidence="11">
    <location>
        <begin position="18"/>
        <end position="92"/>
    </location>
</feature>
<dbReference type="PANTHER" id="PTHR47861:SF3">
    <property type="entry name" value="FKBP-TYPE PEPTIDYL-PROLYL CIS-TRANS ISOMERASE SLYD"/>
    <property type="match status" value="1"/>
</dbReference>
<comment type="similarity">
    <text evidence="3 10">Belongs to the FKBP-type PPIase family.</text>
</comment>
<evidence type="ECO:0000313" key="13">
    <source>
        <dbReference type="Proteomes" id="UP000001947"/>
    </source>
</evidence>
<evidence type="ECO:0000256" key="6">
    <source>
        <dbReference type="ARBA" id="ARBA00023186"/>
    </source>
</evidence>
<dbReference type="HOGENOM" id="CLU_098197_1_0_6"/>
<evidence type="ECO:0000259" key="11">
    <source>
        <dbReference type="PROSITE" id="PS50059"/>
    </source>
</evidence>
<organism evidence="12 13">
    <name type="scientific">Saccharophagus degradans (strain 2-40 / ATCC 43961 / DSM 17024)</name>
    <dbReference type="NCBI Taxonomy" id="203122"/>
    <lineage>
        <taxon>Bacteria</taxon>
        <taxon>Pseudomonadati</taxon>
        <taxon>Pseudomonadota</taxon>
        <taxon>Gammaproteobacteria</taxon>
        <taxon>Cellvibrionales</taxon>
        <taxon>Cellvibrionaceae</taxon>
        <taxon>Saccharophagus</taxon>
    </lineage>
</organism>
<keyword evidence="13" id="KW-1185">Reference proteome</keyword>
<evidence type="ECO:0000256" key="7">
    <source>
        <dbReference type="ARBA" id="ARBA00023235"/>
    </source>
</evidence>
<protein>
    <recommendedName>
        <fullName evidence="10">Peptidyl-prolyl cis-trans isomerase</fullName>
        <ecNumber evidence="10">5.2.1.8</ecNumber>
    </recommendedName>
</protein>
<evidence type="ECO:0000256" key="1">
    <source>
        <dbReference type="ARBA" id="ARBA00000971"/>
    </source>
</evidence>
<dbReference type="eggNOG" id="COG1047">
    <property type="taxonomic scope" value="Bacteria"/>
</dbReference>
<dbReference type="STRING" id="203122.Sde_0536"/>
<dbReference type="Proteomes" id="UP000001947">
    <property type="component" value="Chromosome"/>
</dbReference>
<dbReference type="Gene3D" id="3.10.50.40">
    <property type="match status" value="1"/>
</dbReference>
<reference evidence="12" key="2">
    <citation type="journal article" date="2008" name="PLoS Genet.">
        <title>Complete genome sequence of the complex carbohydrate-degrading marine bacterium, Saccharophagus degradans strain 2-40 T.</title>
        <authorList>
            <person name="Weiner R.M."/>
            <person name="Taylor L.E.II."/>
            <person name="Henrissat B."/>
            <person name="Hauser L."/>
            <person name="Land M."/>
            <person name="Coutinho P.M."/>
            <person name="Rancurel C."/>
            <person name="Saunders E.H."/>
            <person name="Longmire A.G."/>
            <person name="Zhang H."/>
            <person name="Bayer E.A."/>
            <person name="Gilbert H.J."/>
            <person name="Larimer F."/>
            <person name="Zhulin I.B."/>
            <person name="Ekborg N.A."/>
            <person name="Lamed R."/>
            <person name="Richardson P.M."/>
            <person name="Borovok I."/>
            <person name="Hutcheson S."/>
        </authorList>
    </citation>
    <scope>NUCLEOTIDE SEQUENCE [LARGE SCALE GENOMIC DNA]</scope>
    <source>
        <strain evidence="12">2-40</strain>
    </source>
</reference>
<evidence type="ECO:0000256" key="9">
    <source>
        <dbReference type="PROSITE-ProRule" id="PRU00277"/>
    </source>
</evidence>
<evidence type="ECO:0000256" key="8">
    <source>
        <dbReference type="ARBA" id="ARBA00037071"/>
    </source>
</evidence>
<dbReference type="PROSITE" id="PS50059">
    <property type="entry name" value="FKBP_PPIASE"/>
    <property type="match status" value="1"/>
</dbReference>
<gene>
    <name evidence="12" type="ordered locus">Sde_0536</name>
</gene>
<dbReference type="InterPro" id="IPR046357">
    <property type="entry name" value="PPIase_dom_sf"/>
</dbReference>
<evidence type="ECO:0000313" key="12">
    <source>
        <dbReference type="EMBL" id="ABD79800.1"/>
    </source>
</evidence>
<comment type="catalytic activity">
    <reaction evidence="1 9 10">
        <text>[protein]-peptidylproline (omega=180) = [protein]-peptidylproline (omega=0)</text>
        <dbReference type="Rhea" id="RHEA:16237"/>
        <dbReference type="Rhea" id="RHEA-COMP:10747"/>
        <dbReference type="Rhea" id="RHEA-COMP:10748"/>
        <dbReference type="ChEBI" id="CHEBI:83833"/>
        <dbReference type="ChEBI" id="CHEBI:83834"/>
        <dbReference type="EC" id="5.2.1.8"/>
    </reaction>
</comment>
<comment type="function">
    <text evidence="8">Also involved in hydrogenase metallocenter assembly, probably by participating in the nickel insertion step. This function in hydrogenase biosynthesis requires chaperone activity and the presence of the metal-binding domain, but not PPIase activity.</text>
</comment>
<proteinExistence type="inferred from homology"/>
<dbReference type="EMBL" id="CP000282">
    <property type="protein sequence ID" value="ABD79800.1"/>
    <property type="molecule type" value="Genomic_DNA"/>
</dbReference>
<dbReference type="Pfam" id="PF00254">
    <property type="entry name" value="FKBP_C"/>
    <property type="match status" value="1"/>
</dbReference>
<reference evidence="12" key="1">
    <citation type="submission" date="2006-03" db="EMBL/GenBank/DDBJ databases">
        <title>Complete sequence of Saccharophagus degradans 2-40.</title>
        <authorList>
            <consortium name="US DOE Joint Genome Institute"/>
            <person name="Copeland A."/>
            <person name="Lucas S."/>
            <person name="Lapidus A."/>
            <person name="Barry K."/>
            <person name="Detter J.C."/>
            <person name="Glavina del Rio T."/>
            <person name="Hammon N."/>
            <person name="Israni S."/>
            <person name="Dalin E."/>
            <person name="Tice H."/>
            <person name="Pitluck S."/>
            <person name="Saunders E.H."/>
            <person name="Brettin T."/>
            <person name="Bruce D."/>
            <person name="Han C."/>
            <person name="Tapia R."/>
            <person name="Gilna P."/>
            <person name="Schmutz J."/>
            <person name="Larimer F."/>
            <person name="Land M."/>
            <person name="Hauser L."/>
            <person name="Kyrpides N."/>
            <person name="Lykidis A."/>
            <person name="Richardson P."/>
            <person name="Weiner R."/>
        </authorList>
    </citation>
    <scope>NUCLEOTIDE SEQUENCE</scope>
    <source>
        <strain>2-40</strain>
    </source>
</reference>
<evidence type="ECO:0000256" key="3">
    <source>
        <dbReference type="ARBA" id="ARBA00006577"/>
    </source>
</evidence>